<sequence precursor="true">MRSPLVLLTLTACAQFPGAPGATFTLSGPDPAAFTLPQGGSQTTQIVLAPEGGFRGRVNLFMVNAHGDPAPGFTVAPLSVWLSGEPVSQTLEVSALEYLAPGTYALKLRAQSGSIVRERDLSATVVLTLIPKLLERTGSTYFVGVYLGQTLRAYQGMQFRIEAPLGFTLSFSPGPLTQECLPELHPLSQTPNVWNALLVCEARRAFQGPGQVGTIALMGAGEGMLSLTHALVVREGSYQEEPVHGGNLWLAP</sequence>
<proteinExistence type="predicted"/>
<organism evidence="1 2">
    <name type="scientific">Thermus brockianus</name>
    <dbReference type="NCBI Taxonomy" id="56956"/>
    <lineage>
        <taxon>Bacteria</taxon>
        <taxon>Thermotogati</taxon>
        <taxon>Deinococcota</taxon>
        <taxon>Deinococci</taxon>
        <taxon>Thermales</taxon>
        <taxon>Thermaceae</taxon>
        <taxon>Thermus</taxon>
    </lineage>
</organism>
<reference evidence="2" key="1">
    <citation type="submission" date="2016-06" db="EMBL/GenBank/DDBJ databases">
        <title>Whole genome sequencing of Thermus brockianus strain GE-1.</title>
        <authorList>
            <person name="Schaefers C."/>
            <person name="Blank S."/>
            <person name="Wiebusch S."/>
            <person name="Elleuche S."/>
            <person name="Antranikian G."/>
        </authorList>
    </citation>
    <scope>NUCLEOTIDE SEQUENCE [LARGE SCALE GENOMIC DNA]</scope>
    <source>
        <strain evidence="2">GE-1</strain>
        <plasmid evidence="2">ptb1</plasmid>
    </source>
</reference>
<dbReference type="Proteomes" id="UP000182993">
    <property type="component" value="Plasmid pTB1"/>
</dbReference>
<gene>
    <name evidence="1" type="ORF">A0O31_02327</name>
</gene>
<dbReference type="OrthoDB" id="3909977at2"/>
<dbReference type="KEGG" id="tbc:A0O31_02327"/>
<dbReference type="AlphaFoldDB" id="A0A1J0LW48"/>
<dbReference type="RefSeq" id="WP_071678056.1">
    <property type="nucleotide sequence ID" value="NZ_CP016313.1"/>
</dbReference>
<keyword evidence="1" id="KW-0614">Plasmid</keyword>
<name>A0A1J0LW48_THEBO</name>
<evidence type="ECO:0000313" key="1">
    <source>
        <dbReference type="EMBL" id="APD10354.1"/>
    </source>
</evidence>
<geneLocation type="plasmid" evidence="2">
    <name>ptb1</name>
</geneLocation>
<protein>
    <submittedName>
        <fullName evidence="1">Uncharacterized protein</fullName>
    </submittedName>
</protein>
<accession>A0A1J0LW48</accession>
<evidence type="ECO:0000313" key="2">
    <source>
        <dbReference type="Proteomes" id="UP000182993"/>
    </source>
</evidence>
<dbReference type="EMBL" id="CP016313">
    <property type="protein sequence ID" value="APD10354.1"/>
    <property type="molecule type" value="Genomic_DNA"/>
</dbReference>